<name>A0ABN9XYB0_9DINO</name>
<feature type="domain" description="COR" evidence="4">
    <location>
        <begin position="189"/>
        <end position="326"/>
    </location>
</feature>
<evidence type="ECO:0000256" key="1">
    <source>
        <dbReference type="ARBA" id="ARBA00022737"/>
    </source>
</evidence>
<keyword evidence="6" id="KW-1185">Reference proteome</keyword>
<gene>
    <name evidence="5" type="ORF">PCOR1329_LOCUS79946</name>
</gene>
<dbReference type="Proteomes" id="UP001189429">
    <property type="component" value="Unassembled WGS sequence"/>
</dbReference>
<feature type="compositionally biased region" description="Polar residues" evidence="2">
    <location>
        <begin position="172"/>
        <end position="184"/>
    </location>
</feature>
<evidence type="ECO:0000313" key="5">
    <source>
        <dbReference type="EMBL" id="CAK0903720.1"/>
    </source>
</evidence>
<keyword evidence="3" id="KW-0732">Signal</keyword>
<evidence type="ECO:0000259" key="4">
    <source>
        <dbReference type="Pfam" id="PF16095"/>
    </source>
</evidence>
<protein>
    <recommendedName>
        <fullName evidence="4">COR domain-containing protein</fullName>
    </recommendedName>
</protein>
<keyword evidence="1" id="KW-0677">Repeat</keyword>
<feature type="region of interest" description="Disordered" evidence="2">
    <location>
        <begin position="516"/>
        <end position="536"/>
    </location>
</feature>
<feature type="chain" id="PRO_5046413361" description="COR domain-containing protein" evidence="3">
    <location>
        <begin position="33"/>
        <end position="860"/>
    </location>
</feature>
<dbReference type="InterPro" id="IPR027417">
    <property type="entry name" value="P-loop_NTPase"/>
</dbReference>
<evidence type="ECO:0000256" key="2">
    <source>
        <dbReference type="SAM" id="MobiDB-lite"/>
    </source>
</evidence>
<dbReference type="Gene3D" id="3.40.50.300">
    <property type="entry name" value="P-loop containing nucleotide triphosphate hydrolases"/>
    <property type="match status" value="1"/>
</dbReference>
<dbReference type="Pfam" id="PF16095">
    <property type="entry name" value="COR-A"/>
    <property type="match status" value="1"/>
</dbReference>
<evidence type="ECO:0000256" key="3">
    <source>
        <dbReference type="SAM" id="SignalP"/>
    </source>
</evidence>
<comment type="caution">
    <text evidence="5">The sequence shown here is derived from an EMBL/GenBank/DDBJ whole genome shotgun (WGS) entry which is preliminary data.</text>
</comment>
<sequence>MYYNMAHIFLTELGLYLLVLDLSAWLPSSAAGAAPAEPGEAGRSSLDFWLAALFVHAPGPPPAEAEEGARLIIAGTHLDVVTPEQREEVFQRVDDHLARQLERMPSLRKQLRVNEAEQLLFFPVDNTRATEAGVRSVERLRAALGLMAQEKAKKHSCPTRFAHFFHVLTGTDETAGSPATSPRTSPEPRQRPRKYVSLEDCQVLARACGLTPSSGELDRFLRLFHSLGHLLYFPGSPAVVLDPQWLLDAMAQVVDCPRVLQGRWHSARELRERGLLSPELLSLLWQDPRFQRHEHILRAFLEHFDLLVRACDDLAGQPRWLVPSLLPPQPGGAPQGGADDALLLDFHGALQKLLPSLLPRVLCQLRRRCSGRLVVRKVFKDFLQLSLGPSMVMLDVVPAAGGREMLRMRVRAPEDQTGADGSAVEAPVGELRQALRALLPHIAFSMKARVEFPQHGELACCKGSTCMIRLYLDDQDPQARDWSSGNANIWSILKVAPQIKEGFDVLERRDRSLEAEVPDSAGGLPGGAGWGGEARPLLAPPSQGLGELQSGAELLARLHGSLLGRHRWGLLRASRRSGSEASLGPAQSVQVLGLRGIAGACAERPGPRAQRHRWGLRRAFRRSGSEASLGPAQRVQALGLQSAHVLWSTFQSVRAPWSTFESAHLLWSIFQSAHLLWGIFQSAHLLWRGGPDSSRGCCGLRGESRPWRNWARPKRLACMVEWPRAGAGAAISALRWASVPDRRLASAEDRDAQVFQANCDVSTPVAECMELMTLEMLRARHSGNGPRPAEADVPWAVLSAHPPGFADQAAALRAVLHRHLPALSPRQLALAAWACAPLPGRAARPPRAVSLCPPDVCDSL</sequence>
<accession>A0ABN9XYB0</accession>
<feature type="compositionally biased region" description="Gly residues" evidence="2">
    <location>
        <begin position="523"/>
        <end position="532"/>
    </location>
</feature>
<dbReference type="InterPro" id="IPR032171">
    <property type="entry name" value="COR-A"/>
</dbReference>
<feature type="signal peptide" evidence="3">
    <location>
        <begin position="1"/>
        <end position="32"/>
    </location>
</feature>
<reference evidence="5" key="1">
    <citation type="submission" date="2023-10" db="EMBL/GenBank/DDBJ databases">
        <authorList>
            <person name="Chen Y."/>
            <person name="Shah S."/>
            <person name="Dougan E. K."/>
            <person name="Thang M."/>
            <person name="Chan C."/>
        </authorList>
    </citation>
    <scope>NUCLEOTIDE SEQUENCE [LARGE SCALE GENOMIC DNA]</scope>
</reference>
<feature type="region of interest" description="Disordered" evidence="2">
    <location>
        <begin position="172"/>
        <end position="192"/>
    </location>
</feature>
<dbReference type="EMBL" id="CAUYUJ010021281">
    <property type="protein sequence ID" value="CAK0903720.1"/>
    <property type="molecule type" value="Genomic_DNA"/>
</dbReference>
<proteinExistence type="predicted"/>
<evidence type="ECO:0000313" key="6">
    <source>
        <dbReference type="Proteomes" id="UP001189429"/>
    </source>
</evidence>
<organism evidence="5 6">
    <name type="scientific">Prorocentrum cordatum</name>
    <dbReference type="NCBI Taxonomy" id="2364126"/>
    <lineage>
        <taxon>Eukaryota</taxon>
        <taxon>Sar</taxon>
        <taxon>Alveolata</taxon>
        <taxon>Dinophyceae</taxon>
        <taxon>Prorocentrales</taxon>
        <taxon>Prorocentraceae</taxon>
        <taxon>Prorocentrum</taxon>
    </lineage>
</organism>